<comment type="cofactor">
    <cofactor evidence="1">
        <name>heme</name>
        <dbReference type="ChEBI" id="CHEBI:30413"/>
    </cofactor>
</comment>
<comment type="subcellular location">
    <subcellularLocation>
        <location evidence="4">Mitochondrion outer membrane</location>
    </subcellularLocation>
</comment>
<dbReference type="AlphaFoldDB" id="A0AAW0FV54"/>
<evidence type="ECO:0000313" key="26">
    <source>
        <dbReference type="EMBL" id="KAK7682149.1"/>
    </source>
</evidence>
<organism evidence="26 27">
    <name type="scientific">Cerrena zonata</name>
    <dbReference type="NCBI Taxonomy" id="2478898"/>
    <lineage>
        <taxon>Eukaryota</taxon>
        <taxon>Fungi</taxon>
        <taxon>Dikarya</taxon>
        <taxon>Basidiomycota</taxon>
        <taxon>Agaricomycotina</taxon>
        <taxon>Agaricomycetes</taxon>
        <taxon>Polyporales</taxon>
        <taxon>Cerrenaceae</taxon>
        <taxon>Cerrena</taxon>
    </lineage>
</organism>
<feature type="domain" description="Cytochrome b5 heme-binding" evidence="24">
    <location>
        <begin position="569"/>
        <end position="631"/>
    </location>
</feature>
<dbReference type="GO" id="GO:0006790">
    <property type="term" value="P:sulfur compound metabolic process"/>
    <property type="evidence" value="ECO:0007669"/>
    <property type="project" value="TreeGrafter"/>
</dbReference>
<dbReference type="GO" id="GO:0020037">
    <property type="term" value="F:heme binding"/>
    <property type="evidence" value="ECO:0007669"/>
    <property type="project" value="InterPro"/>
</dbReference>
<dbReference type="InterPro" id="IPR014756">
    <property type="entry name" value="Ig_E-set"/>
</dbReference>
<sequence>MSNVQSEPITLPQPFIPPSLQEPLRPSPSVPSSLPQLPVDDTPLKVADADLRTPDNWIKRNPKLIRLTGQHPFNVEPNLDDLFDAGFLTPAHLHFVRNHGAVPQVDEEKLRNWRIRVHGQVKNEVSLSLDDLRTNFKTVTIPVTLVCAGNRRKEQNVVRKSLGFSWGAAGVSTALWTGVYLADVLKYVQPIRPHARHVIFEGTDDLPNGRYGTSQKLSQAMNRDKCMLIAWAMNGLPLEPDHGFPVRVIIPGQIGGRMVKWLNRIEISENESQHYARTIKHNYDLHTNTILILASLLGYIIWYKFVSCFVLTCLSSDNKVLPMELSPDRARSEKDWWYDPNYIITELNVNSAIAKPSHDETLIITHGEDPGCYTLRGYAYTGGGRRVTRVEISLDAGETWTLANIDYPEDRYRSASFQSPVYGTLDLTESDFCYCWCFWDFKVPIVDLLSTHSIAVRAMDESLNVQSRDMYLNATSMMNNWWFRVAIHREDTRRGSILRFEHPTLAGGRSGGWMERLKASGLNPLHPDFQPATSKPEVPQVPTQLPTKITATKPGIDRKITVAEFWAQDKSKPWFIVNGEVYDATKYLQDHPGGADSIILMAGEDATEDFTAIHSSDAWTKLSDLHIGTLVGSLSAPSSTEQAIGASFLQPKQWKNMTITEIRRENHDSWYFVLSASNPEHEIGLPTGQHVFLRVKRRDTGEVVQRAYTPVSREVVRGRIEFLIKLYLPTPEYPNGGKMSVQLGQMHVGDTIEVKGPLGSFTWLGPGRVSFHGQERKVRKVGLVCGGSGITPILQVLRAILENPEDQTRVWLLDANKSELDILCREELDALAKTHGPERFKLHYVVSAAPNGWTHSIGRITDNLIKAHLPAPCAEGLILACGPEPMISQTLKPSLQKCGWDIESSLVVF</sequence>
<dbReference type="InterPro" id="IPR005066">
    <property type="entry name" value="MoCF_OxRdtse_dimer"/>
</dbReference>
<dbReference type="PANTHER" id="PTHR19372">
    <property type="entry name" value="SULFITE REDUCTASE"/>
    <property type="match status" value="1"/>
</dbReference>
<evidence type="ECO:0000256" key="7">
    <source>
        <dbReference type="ARBA" id="ARBA00022505"/>
    </source>
</evidence>
<keyword evidence="7 22" id="KW-0500">Molybdenum</keyword>
<dbReference type="Gene3D" id="3.90.420.10">
    <property type="entry name" value="Oxidoreductase, molybdopterin-binding domain"/>
    <property type="match status" value="1"/>
</dbReference>
<dbReference type="InterPro" id="IPR001433">
    <property type="entry name" value="OxRdtase_FAD/NAD-bd"/>
</dbReference>
<dbReference type="PROSITE" id="PS00191">
    <property type="entry name" value="CYTOCHROME_B5_1"/>
    <property type="match status" value="1"/>
</dbReference>
<dbReference type="InterPro" id="IPR017927">
    <property type="entry name" value="FAD-bd_FR_type"/>
</dbReference>
<evidence type="ECO:0000256" key="17">
    <source>
        <dbReference type="ARBA" id="ARBA00023063"/>
    </source>
</evidence>
<keyword evidence="12" id="KW-0496">Mitochondrion</keyword>
<dbReference type="PANTHER" id="PTHR19372:SF7">
    <property type="entry name" value="SULFITE OXIDASE, MITOCHONDRIAL"/>
    <property type="match status" value="1"/>
</dbReference>
<keyword evidence="17 21" id="KW-0534">Nitrate assimilation</keyword>
<evidence type="ECO:0000256" key="1">
    <source>
        <dbReference type="ARBA" id="ARBA00001971"/>
    </source>
</evidence>
<dbReference type="PROSITE" id="PS51384">
    <property type="entry name" value="FAD_FR"/>
    <property type="match status" value="1"/>
</dbReference>
<dbReference type="GO" id="GO:0005741">
    <property type="term" value="C:mitochondrial outer membrane"/>
    <property type="evidence" value="ECO:0007669"/>
    <property type="project" value="UniProtKB-SubCell"/>
</dbReference>
<name>A0AAW0FV54_9APHY</name>
<dbReference type="InterPro" id="IPR008335">
    <property type="entry name" value="Mopterin_OxRdtase_euk"/>
</dbReference>
<comment type="catalytic activity">
    <reaction evidence="20">
        <text>nitrite + NADP(+) + H2O = nitrate + NADPH + H(+)</text>
        <dbReference type="Rhea" id="RHEA:19061"/>
        <dbReference type="ChEBI" id="CHEBI:15377"/>
        <dbReference type="ChEBI" id="CHEBI:15378"/>
        <dbReference type="ChEBI" id="CHEBI:16301"/>
        <dbReference type="ChEBI" id="CHEBI:17632"/>
        <dbReference type="ChEBI" id="CHEBI:57783"/>
        <dbReference type="ChEBI" id="CHEBI:58349"/>
        <dbReference type="EC" id="1.7.1.3"/>
    </reaction>
</comment>
<dbReference type="SUPFAM" id="SSF52343">
    <property type="entry name" value="Ferredoxin reductase-like, C-terminal NADP-linked domain"/>
    <property type="match status" value="1"/>
</dbReference>
<dbReference type="SUPFAM" id="SSF81296">
    <property type="entry name" value="E set domains"/>
    <property type="match status" value="1"/>
</dbReference>
<dbReference type="Gene3D" id="2.40.30.10">
    <property type="entry name" value="Translation factors"/>
    <property type="match status" value="1"/>
</dbReference>
<dbReference type="Pfam" id="PF03404">
    <property type="entry name" value="Mo-co_dimer"/>
    <property type="match status" value="1"/>
</dbReference>
<evidence type="ECO:0000256" key="9">
    <source>
        <dbReference type="ARBA" id="ARBA00022630"/>
    </source>
</evidence>
<evidence type="ECO:0000256" key="22">
    <source>
        <dbReference type="PIRSR" id="PIRSR000233-1"/>
    </source>
</evidence>
<dbReference type="PRINTS" id="PR00406">
    <property type="entry name" value="CYTB5RDTASE"/>
</dbReference>
<keyword evidence="12" id="KW-1000">Mitochondrion outer membrane</keyword>
<feature type="domain" description="FAD-binding FR-type" evidence="25">
    <location>
        <begin position="652"/>
        <end position="764"/>
    </location>
</feature>
<dbReference type="GO" id="GO:0006809">
    <property type="term" value="P:nitric oxide biosynthetic process"/>
    <property type="evidence" value="ECO:0007669"/>
    <property type="project" value="InterPro"/>
</dbReference>
<keyword evidence="19" id="KW-1015">Disulfide bond</keyword>
<keyword evidence="11 22" id="KW-0479">Metal-binding</keyword>
<dbReference type="GO" id="GO:0042128">
    <property type="term" value="P:nitrate assimilation"/>
    <property type="evidence" value="ECO:0007669"/>
    <property type="project" value="UniProtKB-KW"/>
</dbReference>
<dbReference type="Proteomes" id="UP001385951">
    <property type="component" value="Unassembled WGS sequence"/>
</dbReference>
<dbReference type="GO" id="GO:0043546">
    <property type="term" value="F:molybdopterin cofactor binding"/>
    <property type="evidence" value="ECO:0007669"/>
    <property type="project" value="InterPro"/>
</dbReference>
<comment type="cofactor">
    <cofactor evidence="2">
        <name>FAD</name>
        <dbReference type="ChEBI" id="CHEBI:57692"/>
    </cofactor>
</comment>
<dbReference type="GO" id="GO:0008482">
    <property type="term" value="F:sulfite oxidase activity"/>
    <property type="evidence" value="ECO:0007669"/>
    <property type="project" value="TreeGrafter"/>
</dbReference>
<dbReference type="InterPro" id="IPR000572">
    <property type="entry name" value="OxRdtase_Mopterin-bd_dom"/>
</dbReference>
<protein>
    <recommendedName>
        <fullName evidence="21">Nitrate reductase</fullName>
    </recommendedName>
</protein>
<feature type="region of interest" description="Disordered" evidence="23">
    <location>
        <begin position="1"/>
        <end position="40"/>
    </location>
</feature>
<dbReference type="CDD" id="cd06183">
    <property type="entry name" value="cyt_b5_reduct_like"/>
    <property type="match status" value="1"/>
</dbReference>
<dbReference type="InterPro" id="IPR001199">
    <property type="entry name" value="Cyt_B5-like_heme/steroid-bd"/>
</dbReference>
<evidence type="ECO:0000256" key="18">
    <source>
        <dbReference type="ARBA" id="ARBA00023136"/>
    </source>
</evidence>
<dbReference type="InterPro" id="IPR012137">
    <property type="entry name" value="Nitr_rd_NADH"/>
</dbReference>
<evidence type="ECO:0000256" key="2">
    <source>
        <dbReference type="ARBA" id="ARBA00001974"/>
    </source>
</evidence>
<dbReference type="Pfam" id="PF00174">
    <property type="entry name" value="Oxidored_molyb"/>
    <property type="match status" value="1"/>
</dbReference>
<dbReference type="PRINTS" id="PR00407">
    <property type="entry name" value="EUMOPTERIN"/>
</dbReference>
<dbReference type="PROSITE" id="PS50255">
    <property type="entry name" value="CYTOCHROME_B5_2"/>
    <property type="match status" value="1"/>
</dbReference>
<keyword evidence="13" id="KW-0274">FAD</keyword>
<dbReference type="EMBL" id="JASBNA010000037">
    <property type="protein sequence ID" value="KAK7682149.1"/>
    <property type="molecule type" value="Genomic_DNA"/>
</dbReference>
<dbReference type="SUPFAM" id="SSF56524">
    <property type="entry name" value="Oxidoreductase molybdopterin-binding domain"/>
    <property type="match status" value="1"/>
</dbReference>
<dbReference type="Pfam" id="PF00970">
    <property type="entry name" value="FAD_binding_6"/>
    <property type="match status" value="1"/>
</dbReference>
<dbReference type="SMART" id="SM01117">
    <property type="entry name" value="Cyt-b5"/>
    <property type="match status" value="1"/>
</dbReference>
<evidence type="ECO:0000256" key="3">
    <source>
        <dbReference type="ARBA" id="ARBA00003838"/>
    </source>
</evidence>
<evidence type="ECO:0000259" key="24">
    <source>
        <dbReference type="PROSITE" id="PS50255"/>
    </source>
</evidence>
<gene>
    <name evidence="26" type="ORF">QCA50_014736</name>
</gene>
<comment type="cofactor">
    <cofactor evidence="22">
        <name>Mo-molybdopterin</name>
        <dbReference type="ChEBI" id="CHEBI:71302"/>
    </cofactor>
    <text evidence="22">Binds 1 Mo-molybdopterin (Mo-MPT) cofactor per subunit.</text>
</comment>
<keyword evidence="15" id="KW-0560">Oxidoreductase</keyword>
<evidence type="ECO:0000256" key="23">
    <source>
        <dbReference type="SAM" id="MobiDB-lite"/>
    </source>
</evidence>
<evidence type="ECO:0000256" key="4">
    <source>
        <dbReference type="ARBA" id="ARBA00004294"/>
    </source>
</evidence>
<reference evidence="26 27" key="1">
    <citation type="submission" date="2022-09" db="EMBL/GenBank/DDBJ databases">
        <authorList>
            <person name="Palmer J.M."/>
        </authorList>
    </citation>
    <scope>NUCLEOTIDE SEQUENCE [LARGE SCALE GENOMIC DNA]</scope>
    <source>
        <strain evidence="26 27">DSM 7382</strain>
    </source>
</reference>
<evidence type="ECO:0000256" key="12">
    <source>
        <dbReference type="ARBA" id="ARBA00022787"/>
    </source>
</evidence>
<dbReference type="SUPFAM" id="SSF63380">
    <property type="entry name" value="Riboflavin synthase domain-like"/>
    <property type="match status" value="1"/>
</dbReference>
<dbReference type="InterPro" id="IPR022407">
    <property type="entry name" value="OxRdtase_Mopterin_BS"/>
</dbReference>
<dbReference type="PIRSF" id="PIRSF000233">
    <property type="entry name" value="Nitr_rd_NADH"/>
    <property type="match status" value="1"/>
</dbReference>
<evidence type="ECO:0000256" key="16">
    <source>
        <dbReference type="ARBA" id="ARBA00023004"/>
    </source>
</evidence>
<evidence type="ECO:0000256" key="14">
    <source>
        <dbReference type="ARBA" id="ARBA00022989"/>
    </source>
</evidence>
<dbReference type="InterPro" id="IPR039261">
    <property type="entry name" value="FNR_nucleotide-bd"/>
</dbReference>
<feature type="binding site" evidence="22">
    <location>
        <position position="147"/>
    </location>
    <ligand>
        <name>Mo-molybdopterin</name>
        <dbReference type="ChEBI" id="CHEBI:71302"/>
    </ligand>
    <ligandPart>
        <name>Mo</name>
        <dbReference type="ChEBI" id="CHEBI:28685"/>
    </ligandPart>
</feature>
<comment type="caution">
    <text evidence="26">The sequence shown here is derived from an EMBL/GenBank/DDBJ whole genome shotgun (WGS) entry which is preliminary data.</text>
</comment>
<evidence type="ECO:0000256" key="8">
    <source>
        <dbReference type="ARBA" id="ARBA00022617"/>
    </source>
</evidence>
<dbReference type="PROSITE" id="PS00559">
    <property type="entry name" value="MOLYBDOPTERIN_EUK"/>
    <property type="match status" value="1"/>
</dbReference>
<evidence type="ECO:0000256" key="5">
    <source>
        <dbReference type="ARBA" id="ARBA00006253"/>
    </source>
</evidence>
<evidence type="ECO:0000256" key="21">
    <source>
        <dbReference type="PIRNR" id="PIRNR000233"/>
    </source>
</evidence>
<dbReference type="Gene3D" id="2.60.40.650">
    <property type="match status" value="1"/>
</dbReference>
<keyword evidence="9" id="KW-0285">Flavoprotein</keyword>
<evidence type="ECO:0000256" key="6">
    <source>
        <dbReference type="ARBA" id="ARBA00011738"/>
    </source>
</evidence>
<dbReference type="Pfam" id="PF00175">
    <property type="entry name" value="NAD_binding_1"/>
    <property type="match status" value="1"/>
</dbReference>
<dbReference type="SUPFAM" id="SSF55856">
    <property type="entry name" value="Cytochrome b5-like heme/steroid binding domain"/>
    <property type="match status" value="1"/>
</dbReference>
<dbReference type="GO" id="GO:0030151">
    <property type="term" value="F:molybdenum ion binding"/>
    <property type="evidence" value="ECO:0007669"/>
    <property type="project" value="InterPro"/>
</dbReference>
<proteinExistence type="inferred from homology"/>
<dbReference type="InterPro" id="IPR036400">
    <property type="entry name" value="Cyt_B5-like_heme/steroid_sf"/>
</dbReference>
<dbReference type="FunFam" id="3.40.50.80:FF:000019">
    <property type="entry name" value="NADH-cytochrome b5 reductase"/>
    <property type="match status" value="1"/>
</dbReference>
<evidence type="ECO:0000256" key="13">
    <source>
        <dbReference type="ARBA" id="ARBA00022827"/>
    </source>
</evidence>
<accession>A0AAW0FV54</accession>
<keyword evidence="14" id="KW-1133">Transmembrane helix</keyword>
<dbReference type="Pfam" id="PF00173">
    <property type="entry name" value="Cyt-b5"/>
    <property type="match status" value="1"/>
</dbReference>
<evidence type="ECO:0000256" key="19">
    <source>
        <dbReference type="ARBA" id="ARBA00023157"/>
    </source>
</evidence>
<dbReference type="Gene3D" id="3.10.120.10">
    <property type="entry name" value="Cytochrome b5-like heme/steroid binding domain"/>
    <property type="match status" value="1"/>
</dbReference>
<comment type="subunit">
    <text evidence="6">Homodimer.</text>
</comment>
<keyword evidence="18" id="KW-0472">Membrane</keyword>
<keyword evidence="8" id="KW-0349">Heme</keyword>
<dbReference type="PRINTS" id="PR00363">
    <property type="entry name" value="CYTOCHROMEB5"/>
</dbReference>
<evidence type="ECO:0000313" key="27">
    <source>
        <dbReference type="Proteomes" id="UP001385951"/>
    </source>
</evidence>
<keyword evidence="27" id="KW-1185">Reference proteome</keyword>
<dbReference type="Gene3D" id="3.40.50.80">
    <property type="entry name" value="Nucleotide-binding domain of ferredoxin-NADP reductase (FNR) module"/>
    <property type="match status" value="1"/>
</dbReference>
<dbReference type="InterPro" id="IPR036374">
    <property type="entry name" value="OxRdtase_Mopterin-bd_sf"/>
</dbReference>
<evidence type="ECO:0000256" key="15">
    <source>
        <dbReference type="ARBA" id="ARBA00023002"/>
    </source>
</evidence>
<dbReference type="InterPro" id="IPR001709">
    <property type="entry name" value="Flavoprot_Pyr_Nucl_cyt_Rdtase"/>
</dbReference>
<evidence type="ECO:0000256" key="20">
    <source>
        <dbReference type="ARBA" id="ARBA00049155"/>
    </source>
</evidence>
<keyword evidence="10" id="KW-0812">Transmembrane</keyword>
<comment type="function">
    <text evidence="3 21">Nitrate reductase is a key enzyme involved in the first step of nitrate assimilation in plants, fungi and bacteria.</text>
</comment>
<evidence type="ECO:0000256" key="10">
    <source>
        <dbReference type="ARBA" id="ARBA00022692"/>
    </source>
</evidence>
<evidence type="ECO:0000256" key="11">
    <source>
        <dbReference type="ARBA" id="ARBA00022723"/>
    </source>
</evidence>
<dbReference type="PRINTS" id="PR00371">
    <property type="entry name" value="FPNCR"/>
</dbReference>
<dbReference type="InterPro" id="IPR018506">
    <property type="entry name" value="Cyt_B5_heme-BS"/>
</dbReference>
<dbReference type="InterPro" id="IPR008333">
    <property type="entry name" value="Cbr1-like_FAD-bd_dom"/>
</dbReference>
<dbReference type="InterPro" id="IPR017938">
    <property type="entry name" value="Riboflavin_synthase-like_b-brl"/>
</dbReference>
<comment type="similarity">
    <text evidence="5 21">Belongs to the nitrate reductase family.</text>
</comment>
<dbReference type="GO" id="GO:0050464">
    <property type="term" value="F:nitrate reductase (NADPH) activity"/>
    <property type="evidence" value="ECO:0007669"/>
    <property type="project" value="UniProtKB-EC"/>
</dbReference>
<keyword evidence="16" id="KW-0408">Iron</keyword>
<evidence type="ECO:0000259" key="25">
    <source>
        <dbReference type="PROSITE" id="PS51384"/>
    </source>
</evidence>